<feature type="compositionally biased region" description="Low complexity" evidence="1">
    <location>
        <begin position="50"/>
        <end position="64"/>
    </location>
</feature>
<name>A0A834QRL2_MARMO</name>
<feature type="region of interest" description="Disordered" evidence="1">
    <location>
        <begin position="1"/>
        <end position="140"/>
    </location>
</feature>
<feature type="compositionally biased region" description="Basic and acidic residues" evidence="1">
    <location>
        <begin position="1"/>
        <end position="17"/>
    </location>
</feature>
<dbReference type="Proteomes" id="UP000662637">
    <property type="component" value="Unassembled WGS sequence"/>
</dbReference>
<gene>
    <name evidence="2" type="ORF">GHT09_005477</name>
</gene>
<reference evidence="2" key="1">
    <citation type="submission" date="2020-08" db="EMBL/GenBank/DDBJ databases">
        <authorList>
            <person name="Shumante A."/>
            <person name="Zimin A.V."/>
            <person name="Puiu D."/>
            <person name="Salzberg S.L."/>
        </authorList>
    </citation>
    <scope>NUCLEOTIDE SEQUENCE</scope>
    <source>
        <strain evidence="2">WC2-LM</strain>
        <tissue evidence="2">Liver</tissue>
    </source>
</reference>
<dbReference type="EMBL" id="WJEC01000438">
    <property type="protein sequence ID" value="KAF7483130.1"/>
    <property type="molecule type" value="Genomic_DNA"/>
</dbReference>
<evidence type="ECO:0000313" key="2">
    <source>
        <dbReference type="EMBL" id="KAF7483130.1"/>
    </source>
</evidence>
<feature type="compositionally biased region" description="Polar residues" evidence="1">
    <location>
        <begin position="19"/>
        <end position="33"/>
    </location>
</feature>
<evidence type="ECO:0000256" key="1">
    <source>
        <dbReference type="SAM" id="MobiDB-lite"/>
    </source>
</evidence>
<organism evidence="2 3">
    <name type="scientific">Marmota monax</name>
    <name type="common">Woodchuck</name>
    <dbReference type="NCBI Taxonomy" id="9995"/>
    <lineage>
        <taxon>Eukaryota</taxon>
        <taxon>Metazoa</taxon>
        <taxon>Chordata</taxon>
        <taxon>Craniata</taxon>
        <taxon>Vertebrata</taxon>
        <taxon>Euteleostomi</taxon>
        <taxon>Mammalia</taxon>
        <taxon>Eutheria</taxon>
        <taxon>Euarchontoglires</taxon>
        <taxon>Glires</taxon>
        <taxon>Rodentia</taxon>
        <taxon>Sciuromorpha</taxon>
        <taxon>Sciuridae</taxon>
        <taxon>Xerinae</taxon>
        <taxon>Marmotini</taxon>
        <taxon>Marmota</taxon>
    </lineage>
</organism>
<dbReference type="AlphaFoldDB" id="A0A834QRL2"/>
<protein>
    <submittedName>
        <fullName evidence="2">Uncharacterized protein</fullName>
    </submittedName>
</protein>
<proteinExistence type="predicted"/>
<sequence length="140" mass="14675">MREAQGQRAELTPRRVCADQQTRTKLRTGTPTQARPLLSEGRGRGALQLRPAGDAPAAGAARNPRCGHRDEVGTGGANGTLGRAAEGVLGTADERKPAFRLPRPIPGWRGAGRIGCDGGREEASLPPPADHTWMAPSRAG</sequence>
<evidence type="ECO:0000313" key="3">
    <source>
        <dbReference type="Proteomes" id="UP000662637"/>
    </source>
</evidence>
<accession>A0A834QRL2</accession>
<comment type="caution">
    <text evidence="2">The sequence shown here is derived from an EMBL/GenBank/DDBJ whole genome shotgun (WGS) entry which is preliminary data.</text>
</comment>